<dbReference type="GO" id="GO:0016989">
    <property type="term" value="F:sigma factor antagonist activity"/>
    <property type="evidence" value="ECO:0007669"/>
    <property type="project" value="TreeGrafter"/>
</dbReference>
<reference evidence="4 6" key="2">
    <citation type="submission" date="2020-03" db="EMBL/GenBank/DDBJ databases">
        <title>Genomic Encyclopedia of Type Strains, Phase IV (KMG-IV): sequencing the most valuable type-strain genomes for metagenomic binning, comparative biology and taxonomic classification.</title>
        <authorList>
            <person name="Goeker M."/>
        </authorList>
    </citation>
    <scope>NUCLEOTIDE SEQUENCE [LARGE SCALE GENOMIC DNA]</scope>
    <source>
        <strain evidence="4 6">DSM 105722</strain>
    </source>
</reference>
<evidence type="ECO:0000313" key="4">
    <source>
        <dbReference type="EMBL" id="NJC18913.1"/>
    </source>
</evidence>
<feature type="domain" description="Protein FecR C-terminal" evidence="3">
    <location>
        <begin position="324"/>
        <end position="387"/>
    </location>
</feature>
<evidence type="ECO:0000259" key="3">
    <source>
        <dbReference type="Pfam" id="PF16344"/>
    </source>
</evidence>
<gene>
    <name evidence="5" type="ORF">F1644_05640</name>
    <name evidence="4" type="ORF">GGR15_002541</name>
</gene>
<dbReference type="InterPro" id="IPR032508">
    <property type="entry name" value="FecR_C"/>
</dbReference>
<dbReference type="InterPro" id="IPR006860">
    <property type="entry name" value="FecR"/>
</dbReference>
<dbReference type="EMBL" id="JAATLI010000008">
    <property type="protein sequence ID" value="NJC18913.1"/>
    <property type="molecule type" value="Genomic_DNA"/>
</dbReference>
<dbReference type="Gene3D" id="2.60.120.1440">
    <property type="match status" value="1"/>
</dbReference>
<proteinExistence type="predicted"/>
<evidence type="ECO:0000313" key="7">
    <source>
        <dbReference type="Proteomes" id="UP001302374"/>
    </source>
</evidence>
<dbReference type="RefSeq" id="WP_087421256.1">
    <property type="nucleotide sequence ID" value="NZ_BMPA01000008.1"/>
</dbReference>
<sequence>MKLEDKEFEDYYHRAHHLTNELLSTYNNNLSLEENKEVDTFLKENHLSGELIDRLTSSEIHREYYNRLAQENKEENLALLLAQMRKEKPKQKRFRIWYHIAASVAAIIAIIFWTQSERQVEKYDDWYSQTITEQYTQPTLILENDSSLILADDAQAIVSQDYEIKKSQGNSLKYTVTSQSGTLRYNKLIVPKQYTYTLKLSDQSEVILNAGSILRYPVSFTGDKREVELIGEAFFKVAKSDKPFLVRLGKNNVTVYGTQFNIRSRANSDLEVVLVKGSIGFKAENQEEIRIKPSQIVVCQPETGKTQVKEINPKDYIMWMENMFVFKGQTLERILSEVSIWYGVQIDIQVDVKDMKLTLITNKDNSLEDILKFITKITNIKITKTGDMEYKTE</sequence>
<feature type="transmembrane region" description="Helical" evidence="1">
    <location>
        <begin position="94"/>
        <end position="113"/>
    </location>
</feature>
<evidence type="ECO:0000313" key="5">
    <source>
        <dbReference type="EMBL" id="WOF11777.1"/>
    </source>
</evidence>
<dbReference type="InterPro" id="IPR012373">
    <property type="entry name" value="Ferrdict_sens_TM"/>
</dbReference>
<dbReference type="Gene3D" id="3.55.50.30">
    <property type="match status" value="1"/>
</dbReference>
<dbReference type="PANTHER" id="PTHR30273:SF2">
    <property type="entry name" value="PROTEIN FECR"/>
    <property type="match status" value="1"/>
</dbReference>
<name>A0A7X6BKR7_9BACT</name>
<keyword evidence="1" id="KW-0472">Membrane</keyword>
<protein>
    <submittedName>
        <fullName evidence="5">FecR family protein</fullName>
    </submittedName>
    <submittedName>
        <fullName evidence="4">Ferric-dicitrate binding protein FerR (Iron transport regulator)</fullName>
    </submittedName>
</protein>
<dbReference type="Proteomes" id="UP000576368">
    <property type="component" value="Unassembled WGS sequence"/>
</dbReference>
<evidence type="ECO:0000259" key="2">
    <source>
        <dbReference type="Pfam" id="PF04773"/>
    </source>
</evidence>
<keyword evidence="7" id="KW-1185">Reference proteome</keyword>
<dbReference type="Proteomes" id="UP001302374">
    <property type="component" value="Chromosome"/>
</dbReference>
<dbReference type="AlphaFoldDB" id="A0A7X6BKR7"/>
<dbReference type="EMBL" id="CP043839">
    <property type="protein sequence ID" value="WOF11777.1"/>
    <property type="molecule type" value="Genomic_DNA"/>
</dbReference>
<dbReference type="Pfam" id="PF16344">
    <property type="entry name" value="FecR_C"/>
    <property type="match status" value="1"/>
</dbReference>
<dbReference type="Pfam" id="PF04773">
    <property type="entry name" value="FecR"/>
    <property type="match status" value="1"/>
</dbReference>
<keyword evidence="1" id="KW-1133">Transmembrane helix</keyword>
<dbReference type="PANTHER" id="PTHR30273">
    <property type="entry name" value="PERIPLASMIC SIGNAL SENSOR AND SIGMA FACTOR ACTIVATOR FECR-RELATED"/>
    <property type="match status" value="1"/>
</dbReference>
<keyword evidence="1" id="KW-0812">Transmembrane</keyword>
<organism evidence="4 6">
    <name type="scientific">Butyricimonas paravirosa</name>
    <dbReference type="NCBI Taxonomy" id="1472417"/>
    <lineage>
        <taxon>Bacteria</taxon>
        <taxon>Pseudomonadati</taxon>
        <taxon>Bacteroidota</taxon>
        <taxon>Bacteroidia</taxon>
        <taxon>Bacteroidales</taxon>
        <taxon>Odoribacteraceae</taxon>
        <taxon>Butyricimonas</taxon>
    </lineage>
</organism>
<dbReference type="GeneID" id="86890755"/>
<evidence type="ECO:0000313" key="6">
    <source>
        <dbReference type="Proteomes" id="UP000576368"/>
    </source>
</evidence>
<reference evidence="5 7" key="1">
    <citation type="submission" date="2019-09" db="EMBL/GenBank/DDBJ databases">
        <title>Butyricimonas paravirosa DSM 105722 (=214-4 = JCM 18677 = CCUG 65563).</title>
        <authorList>
            <person name="Le Roy T."/>
            <person name="Cani P.D."/>
        </authorList>
    </citation>
    <scope>NUCLEOTIDE SEQUENCE [LARGE SCALE GENOMIC DNA]</scope>
    <source>
        <strain evidence="5 7">DSM 105722</strain>
    </source>
</reference>
<accession>A0A7X6BKR7</accession>
<evidence type="ECO:0000256" key="1">
    <source>
        <dbReference type="SAM" id="Phobius"/>
    </source>
</evidence>
<feature type="domain" description="FecR protein" evidence="2">
    <location>
        <begin position="197"/>
        <end position="279"/>
    </location>
</feature>